<proteinExistence type="predicted"/>
<evidence type="ECO:0000313" key="3">
    <source>
        <dbReference type="Proteomes" id="UP001217838"/>
    </source>
</evidence>
<feature type="signal peptide" evidence="1">
    <location>
        <begin position="1"/>
        <end position="17"/>
    </location>
</feature>
<dbReference type="Proteomes" id="UP001217838">
    <property type="component" value="Unassembled WGS sequence"/>
</dbReference>
<name>A0ABT5B9T5_9BACT</name>
<dbReference type="EMBL" id="JAQNDN010000013">
    <property type="protein sequence ID" value="MDC0670890.1"/>
    <property type="molecule type" value="Genomic_DNA"/>
</dbReference>
<gene>
    <name evidence="2" type="ORF">POL58_24240</name>
</gene>
<accession>A0ABT5B9T5</accession>
<evidence type="ECO:0000313" key="2">
    <source>
        <dbReference type="EMBL" id="MDC0670890.1"/>
    </source>
</evidence>
<protein>
    <recommendedName>
        <fullName evidence="4">ELWxxDGT repeat-containing protein</fullName>
    </recommendedName>
</protein>
<comment type="caution">
    <text evidence="2">The sequence shown here is derived from an EMBL/GenBank/DDBJ whole genome shotgun (WGS) entry which is preliminary data.</text>
</comment>
<keyword evidence="1" id="KW-0732">Signal</keyword>
<sequence>MRVVAALLALAFAACLAEDAEPVATCPFDQPVRLAGPPPGWTRESGDRLQFQRVGEQLFYRTSAYDDPKPEYSLIDRCGGEPEHHAPDLPGARLRGVIRTADHFVLYAEDAAGRPFVLDRLDVPGLDEPRPVLGLPAGKLTTSGGQGAIYYLTERQPQNTLVNAAGIGAPAYSMYAHHGDPAAAAVLLGEQVVRFAADDDRLLLLHDDGTLRDVDLHTGESELVLTGVRHFATVPASRRLIWQQLGDDLVEPVFLRDRDTGEDIQIAVNDFTAASWNRLDDPATASIGHWLTTPDGTYAALYGPELRVAAVVRTDTGAAVVPPADTRLGGLVRDDFNLALTDDDELVLARWNPRTGVLREWYRAASMDFQPGVFAVRDDSIDYLLFDGPFSDGTLWRVDLETGETTIRVPRVGFSTVRLADGRYFTGITTGIKTFDLVVFDPDTSLYTTIAADVGYFELDLEFGMFYVDERGPKPGLWAAPIPPR</sequence>
<dbReference type="RefSeq" id="WP_272000861.1">
    <property type="nucleotide sequence ID" value="NZ_JAQNDN010000013.1"/>
</dbReference>
<organism evidence="2 3">
    <name type="scientific">Nannocystis radixulma</name>
    <dbReference type="NCBI Taxonomy" id="2995305"/>
    <lineage>
        <taxon>Bacteria</taxon>
        <taxon>Pseudomonadati</taxon>
        <taxon>Myxococcota</taxon>
        <taxon>Polyangia</taxon>
        <taxon>Nannocystales</taxon>
        <taxon>Nannocystaceae</taxon>
        <taxon>Nannocystis</taxon>
    </lineage>
</organism>
<evidence type="ECO:0008006" key="4">
    <source>
        <dbReference type="Google" id="ProtNLM"/>
    </source>
</evidence>
<reference evidence="2 3" key="1">
    <citation type="submission" date="2022-11" db="EMBL/GenBank/DDBJ databases">
        <title>Minimal conservation of predation-associated metabolite biosynthetic gene clusters underscores biosynthetic potential of Myxococcota including descriptions for ten novel species: Archangium lansinium sp. nov., Myxococcus landrumus sp. nov., Nannocystis bai.</title>
        <authorList>
            <person name="Ahearne A."/>
            <person name="Stevens C."/>
            <person name="Dowd S."/>
        </authorList>
    </citation>
    <scope>NUCLEOTIDE SEQUENCE [LARGE SCALE GENOMIC DNA]</scope>
    <source>
        <strain evidence="2 3">NCELM</strain>
    </source>
</reference>
<feature type="chain" id="PRO_5046901679" description="ELWxxDGT repeat-containing protein" evidence="1">
    <location>
        <begin position="18"/>
        <end position="485"/>
    </location>
</feature>
<dbReference type="SUPFAM" id="SSF82171">
    <property type="entry name" value="DPP6 N-terminal domain-like"/>
    <property type="match status" value="1"/>
</dbReference>
<dbReference type="PROSITE" id="PS51257">
    <property type="entry name" value="PROKAR_LIPOPROTEIN"/>
    <property type="match status" value="1"/>
</dbReference>
<evidence type="ECO:0000256" key="1">
    <source>
        <dbReference type="SAM" id="SignalP"/>
    </source>
</evidence>
<keyword evidence="3" id="KW-1185">Reference proteome</keyword>